<protein>
    <submittedName>
        <fullName evidence="2">O-acetylhomoserine/O-acetylserine sulfhydrylase</fullName>
    </submittedName>
</protein>
<reference evidence="2 3" key="1">
    <citation type="submission" date="2018-04" db="EMBL/GenBank/DDBJ databases">
        <title>Draft genome sequence of Pseudomonas syringae pv. actinidiae biovar 1 strains isolated from kiwifruit in Kagawa prefecture.</title>
        <authorList>
            <person name="Tabuchi M."/>
            <person name="Saito M."/>
            <person name="Fujiwara S."/>
            <person name="Sasa N."/>
            <person name="Akimitsu K."/>
            <person name="Gomi K."/>
            <person name="Konishi-Sugita S."/>
            <person name="Hamano K."/>
            <person name="Kataoka I."/>
        </authorList>
    </citation>
    <scope>NUCLEOTIDE SEQUENCE [LARGE SCALE GENOMIC DNA]</scope>
    <source>
        <strain evidence="2 3">MAFF212206</strain>
    </source>
</reference>
<comment type="caution">
    <text evidence="2">The sequence shown here is derived from an EMBL/GenBank/DDBJ whole genome shotgun (WGS) entry which is preliminary data.</text>
</comment>
<accession>A0A2V0QA70</accession>
<proteinExistence type="predicted"/>
<dbReference type="Proteomes" id="UP000247480">
    <property type="component" value="Unassembled WGS sequence"/>
</dbReference>
<dbReference type="RefSeq" id="WP_019334575.1">
    <property type="nucleotide sequence ID" value="NZ_AP019411.1"/>
</dbReference>
<evidence type="ECO:0000259" key="1">
    <source>
        <dbReference type="PROSITE" id="PS50943"/>
    </source>
</evidence>
<dbReference type="PROSITE" id="PS50943">
    <property type="entry name" value="HTH_CROC1"/>
    <property type="match status" value="1"/>
</dbReference>
<dbReference type="InterPro" id="IPR001387">
    <property type="entry name" value="Cro/C1-type_HTH"/>
</dbReference>
<dbReference type="AlphaFoldDB" id="A0A2V0QA70"/>
<dbReference type="EMBL" id="BGJZ01000017">
    <property type="protein sequence ID" value="GBH07125.1"/>
    <property type="molecule type" value="Genomic_DNA"/>
</dbReference>
<gene>
    <name evidence="2" type="ORF">KPSA1_00458</name>
</gene>
<feature type="domain" description="HTH cro/C1-type" evidence="1">
    <location>
        <begin position="383"/>
        <end position="400"/>
    </location>
</feature>
<evidence type="ECO:0000313" key="2">
    <source>
        <dbReference type="EMBL" id="GBH07125.1"/>
    </source>
</evidence>
<name>A0A2V0QA70_PSESF</name>
<sequence>MARADYLDHLLTSFTSDPRCSSDFGSGFKAVLSGISASSSLTSRRYPIWPLVRKYLDGAFEGCIESYNGEWARVLLAGVPLSEMSQRPPHFWAAPYMSPAENRDTALAVEIVASDFVGAKPESMPEIDWQLLNLQRWDSNLRFAIRSLLGPSGAPLPETAVICGALESVRELFRLFRHFRPKLTKALRDCDALIDDRTRPQGTAYCELCWRESIRSKKLQEIDAEERQEVRAVLRSRILAEDEQGVRWAQALMLKTSRHLPPTAAVISKSEAAEISRIFERFNAERVWAGNLSQRYCSIHKPGSPKYHADLRYKPAFQRQLAVLMGSARSEFAINFRPPDAADMQEVRKTAYDQVHSGLHAIASVSGTSMGLREKIWLMHGEGLSQSEMARRLGVKRQTIFKAKKSLEELLNTHLAGSYLNPITGEAQVSERIRDDIRDGLRRGLPIAAIAKEVGLSKGTVDGLARLIGGS</sequence>
<organism evidence="2 3">
    <name type="scientific">Pseudomonas syringae pv. actinidiae</name>
    <dbReference type="NCBI Taxonomy" id="103796"/>
    <lineage>
        <taxon>Bacteria</taxon>
        <taxon>Pseudomonadati</taxon>
        <taxon>Pseudomonadota</taxon>
        <taxon>Gammaproteobacteria</taxon>
        <taxon>Pseudomonadales</taxon>
        <taxon>Pseudomonadaceae</taxon>
        <taxon>Pseudomonas</taxon>
        <taxon>Pseudomonas syringae</taxon>
    </lineage>
</organism>
<evidence type="ECO:0000313" key="3">
    <source>
        <dbReference type="Proteomes" id="UP000247480"/>
    </source>
</evidence>